<protein>
    <recommendedName>
        <fullName evidence="3">Cache domain-containing protein</fullName>
    </recommendedName>
</protein>
<dbReference type="AlphaFoldDB" id="A0A1G9AZJ7"/>
<name>A0A1G9AZJ7_9EURY</name>
<dbReference type="OrthoDB" id="107550at2157"/>
<evidence type="ECO:0000313" key="1">
    <source>
        <dbReference type="EMBL" id="SDK32751.1"/>
    </source>
</evidence>
<dbReference type="Proteomes" id="UP000326500">
    <property type="component" value="Unassembled WGS sequence"/>
</dbReference>
<reference evidence="1 2" key="1">
    <citation type="submission" date="2016-10" db="EMBL/GenBank/DDBJ databases">
        <authorList>
            <person name="Varghese N."/>
            <person name="Submissions S."/>
        </authorList>
    </citation>
    <scope>NUCLEOTIDE SEQUENCE [LARGE SCALE GENOMIC DNA]</scope>
    <source>
        <strain evidence="1 2">DSM 2373</strain>
    </source>
</reference>
<evidence type="ECO:0000313" key="2">
    <source>
        <dbReference type="Proteomes" id="UP000326500"/>
    </source>
</evidence>
<dbReference type="RefSeq" id="WP_150468735.1">
    <property type="nucleotide sequence ID" value="NZ_BCNX01000010.1"/>
</dbReference>
<dbReference type="EMBL" id="FNFT01000007">
    <property type="protein sequence ID" value="SDK32751.1"/>
    <property type="molecule type" value="Genomic_DNA"/>
</dbReference>
<gene>
    <name evidence="1" type="ORF">SAMN04488571_107113</name>
</gene>
<evidence type="ECO:0008006" key="3">
    <source>
        <dbReference type="Google" id="ProtNLM"/>
    </source>
</evidence>
<organism evidence="1 2">
    <name type="scientific">Methanoculleus thermophilus</name>
    <dbReference type="NCBI Taxonomy" id="2200"/>
    <lineage>
        <taxon>Archaea</taxon>
        <taxon>Methanobacteriati</taxon>
        <taxon>Methanobacteriota</taxon>
        <taxon>Stenosarchaea group</taxon>
        <taxon>Methanomicrobia</taxon>
        <taxon>Methanomicrobiales</taxon>
        <taxon>Methanomicrobiaceae</taxon>
        <taxon>Methanoculleus</taxon>
    </lineage>
</organism>
<proteinExistence type="predicted"/>
<accession>A0A1G9AZJ7</accession>
<keyword evidence="2" id="KW-1185">Reference proteome</keyword>
<sequence length="312" mass="32945">MTGQKVLIAAVIALIIVAAGIMLAFGPGATGPAPAESVPVKKVPTQDEMRALVAEIAGQIDGDAFAALRPGDENTTAYIAIHDRLNAFRSANPEIVYISTMRRVGDAIEQVVDADYGSSDGYAIGDGYYVAEPDEPFLAGFTEPYTEVYSRVYGYAPVRDASGVAVGVVCLEPDGPIEQERIEALAAEIAGQIDGDAFAALKPGDENTTAFITIRDQLEAFRTANPEISYIYTMRKVDDTVEYVVDADYGSEDGVAIGNGYALTDLDAGLLAGYEGPTAEIYSIIYAYAPIMNASGSSVGIVGVDMGFVHRP</sequence>